<organism evidence="1 2">
    <name type="scientific">Brevibacillus aydinogluensis</name>
    <dbReference type="NCBI Taxonomy" id="927786"/>
    <lineage>
        <taxon>Bacteria</taxon>
        <taxon>Bacillati</taxon>
        <taxon>Bacillota</taxon>
        <taxon>Bacilli</taxon>
        <taxon>Bacillales</taxon>
        <taxon>Paenibacillaceae</taxon>
        <taxon>Brevibacillus</taxon>
    </lineage>
</organism>
<evidence type="ECO:0000313" key="1">
    <source>
        <dbReference type="EMBL" id="CAJ1003875.1"/>
    </source>
</evidence>
<dbReference type="Pfam" id="PF05489">
    <property type="entry name" value="Phage_tail_X"/>
    <property type="match status" value="1"/>
</dbReference>
<dbReference type="RefSeq" id="WP_304414631.1">
    <property type="nucleotide sequence ID" value="NZ_OY569118.1"/>
</dbReference>
<proteinExistence type="predicted"/>
<sequence>MKTYTTVQGDMWDLIAYKVLGSESYLAELIDANPAHRETVIFPANVQLVIPDVNTTQTPSALPPWKRGNT</sequence>
<accession>A0AA48M9S0</accession>
<gene>
    <name evidence="1" type="ORF">BSPP4475_16245</name>
</gene>
<dbReference type="InterPro" id="IPR008861">
    <property type="entry name" value="GpX-like"/>
</dbReference>
<dbReference type="KEGG" id="bayd:BSPP4475_16245"/>
<keyword evidence="2" id="KW-1185">Reference proteome</keyword>
<dbReference type="AlphaFoldDB" id="A0AA48M9S0"/>
<evidence type="ECO:0000313" key="2">
    <source>
        <dbReference type="Proteomes" id="UP001189619"/>
    </source>
</evidence>
<dbReference type="Proteomes" id="UP001189619">
    <property type="component" value="Chromosome"/>
</dbReference>
<name>A0AA48M9S0_9BACL</name>
<reference evidence="1" key="1">
    <citation type="submission" date="2023-07" db="EMBL/GenBank/DDBJ databases">
        <authorList>
            <person name="Ivanov I."/>
            <person name="Teneva D."/>
            <person name="Stoikov I."/>
        </authorList>
    </citation>
    <scope>NUCLEOTIDE SEQUENCE</scope>
    <source>
        <strain evidence="1">4475</strain>
    </source>
</reference>
<protein>
    <submittedName>
        <fullName evidence="1">Phage tail protein</fullName>
    </submittedName>
</protein>
<dbReference type="EMBL" id="OY569118">
    <property type="protein sequence ID" value="CAJ1003875.1"/>
    <property type="molecule type" value="Genomic_DNA"/>
</dbReference>